<organism evidence="2 3">
    <name type="scientific">Pseudooceanicola antarcticus</name>
    <dbReference type="NCBI Taxonomy" id="1247613"/>
    <lineage>
        <taxon>Bacteria</taxon>
        <taxon>Pseudomonadati</taxon>
        <taxon>Pseudomonadota</taxon>
        <taxon>Alphaproteobacteria</taxon>
        <taxon>Rhodobacterales</taxon>
        <taxon>Paracoccaceae</taxon>
        <taxon>Pseudooceanicola</taxon>
    </lineage>
</organism>
<proteinExistence type="predicted"/>
<dbReference type="Proteomes" id="UP000231655">
    <property type="component" value="Unassembled WGS sequence"/>
</dbReference>
<name>A0A285J5C5_9RHOB</name>
<evidence type="ECO:0000313" key="3">
    <source>
        <dbReference type="Proteomes" id="UP000231655"/>
    </source>
</evidence>
<evidence type="ECO:0000313" key="2">
    <source>
        <dbReference type="EMBL" id="SNY55412.1"/>
    </source>
</evidence>
<feature type="region of interest" description="Disordered" evidence="1">
    <location>
        <begin position="1"/>
        <end position="47"/>
    </location>
</feature>
<dbReference type="AlphaFoldDB" id="A0A285J5C5"/>
<protein>
    <submittedName>
        <fullName evidence="2">Uncharacterized protein</fullName>
    </submittedName>
</protein>
<reference evidence="2 3" key="1">
    <citation type="submission" date="2017-09" db="EMBL/GenBank/DDBJ databases">
        <authorList>
            <person name="Ehlers B."/>
            <person name="Leendertz F.H."/>
        </authorList>
    </citation>
    <scope>NUCLEOTIDE SEQUENCE [LARGE SCALE GENOMIC DNA]</scope>
    <source>
        <strain evidence="2 3">CGMCC 1.12662</strain>
    </source>
</reference>
<gene>
    <name evidence="2" type="ORF">SAMN06297129_3000</name>
</gene>
<feature type="compositionally biased region" description="Basic and acidic residues" evidence="1">
    <location>
        <begin position="34"/>
        <end position="47"/>
    </location>
</feature>
<evidence type="ECO:0000256" key="1">
    <source>
        <dbReference type="SAM" id="MobiDB-lite"/>
    </source>
</evidence>
<accession>A0A285J5C5</accession>
<dbReference type="EMBL" id="OBEA01000006">
    <property type="protein sequence ID" value="SNY55412.1"/>
    <property type="molecule type" value="Genomic_DNA"/>
</dbReference>
<sequence length="103" mass="11025">MRRPAKSPHPGAQVCAHRGTGAEGPSPPGPPRPFSDDSRGRPTSDENVHTLCRRLGRGHCACAAHGTGPCRELRSLLGVYGSVEAAHEAELKRLERIARNART</sequence>